<organism evidence="1 2">
    <name type="scientific">Hymenobacter volaticus</name>
    <dbReference type="NCBI Taxonomy" id="2932254"/>
    <lineage>
        <taxon>Bacteria</taxon>
        <taxon>Pseudomonadati</taxon>
        <taxon>Bacteroidota</taxon>
        <taxon>Cytophagia</taxon>
        <taxon>Cytophagales</taxon>
        <taxon>Hymenobacteraceae</taxon>
        <taxon>Hymenobacter</taxon>
    </lineage>
</organism>
<reference evidence="1" key="1">
    <citation type="submission" date="2022-04" db="EMBL/GenBank/DDBJ databases">
        <title>Hymenobacter sp. isolated from the air.</title>
        <authorList>
            <person name="Won M."/>
            <person name="Lee C.-M."/>
            <person name="Woen H.-Y."/>
            <person name="Kwon S.-W."/>
        </authorList>
    </citation>
    <scope>NUCLEOTIDE SEQUENCE</scope>
    <source>
        <strain evidence="1">5420S-77</strain>
    </source>
</reference>
<keyword evidence="2" id="KW-1185">Reference proteome</keyword>
<sequence length="96" mass="10414">MGSITGIIRNSSNHAPLEEVNVLIVSGPPHTDMAAVTGSDGRFSFNSLRPGNYLLKAYGQVESDEIPVEVLAKQTPFVEIWLETNPASEKDTTLEN</sequence>
<proteinExistence type="predicted"/>
<accession>A0ABY4GBH2</accession>
<dbReference type="Proteomes" id="UP000830401">
    <property type="component" value="Chromosome"/>
</dbReference>
<gene>
    <name evidence="1" type="ORF">MUN86_10565</name>
</gene>
<evidence type="ECO:0000313" key="2">
    <source>
        <dbReference type="Proteomes" id="UP000830401"/>
    </source>
</evidence>
<name>A0ABY4GBH2_9BACT</name>
<dbReference type="Gene3D" id="2.60.40.1120">
    <property type="entry name" value="Carboxypeptidase-like, regulatory domain"/>
    <property type="match status" value="1"/>
</dbReference>
<evidence type="ECO:0000313" key="1">
    <source>
        <dbReference type="EMBL" id="UOQ68247.1"/>
    </source>
</evidence>
<dbReference type="SUPFAM" id="SSF49478">
    <property type="entry name" value="Cna protein B-type domain"/>
    <property type="match status" value="1"/>
</dbReference>
<dbReference type="EMBL" id="CP095061">
    <property type="protein sequence ID" value="UOQ68247.1"/>
    <property type="molecule type" value="Genomic_DNA"/>
</dbReference>
<dbReference type="Pfam" id="PF13620">
    <property type="entry name" value="CarboxypepD_reg"/>
    <property type="match status" value="1"/>
</dbReference>
<protein>
    <submittedName>
        <fullName evidence="1">Carboxypeptidase-like regulatory domain-containing protein</fullName>
    </submittedName>
</protein>
<dbReference type="RefSeq" id="WP_245125101.1">
    <property type="nucleotide sequence ID" value="NZ_CP095061.1"/>
</dbReference>